<dbReference type="GO" id="GO:0000160">
    <property type="term" value="P:phosphorelay signal transduction system"/>
    <property type="evidence" value="ECO:0007669"/>
    <property type="project" value="InterPro"/>
</dbReference>
<accession>A0A841R0M7</accession>
<feature type="domain" description="Response regulatory" evidence="3">
    <location>
        <begin position="3"/>
        <end position="119"/>
    </location>
</feature>
<dbReference type="InterPro" id="IPR050595">
    <property type="entry name" value="Bact_response_regulator"/>
</dbReference>
<evidence type="ECO:0000259" key="3">
    <source>
        <dbReference type="PROSITE" id="PS50110"/>
    </source>
</evidence>
<dbReference type="RefSeq" id="WP_184742390.1">
    <property type="nucleotide sequence ID" value="NZ_JACHGJ010000001.1"/>
</dbReference>
<protein>
    <submittedName>
        <fullName evidence="4">DNA-binding response OmpR family regulator</fullName>
    </submittedName>
</protein>
<dbReference type="AlphaFoldDB" id="A0A841R0M7"/>
<dbReference type="PROSITE" id="PS50110">
    <property type="entry name" value="RESPONSE_REGULATORY"/>
    <property type="match status" value="1"/>
</dbReference>
<evidence type="ECO:0000256" key="2">
    <source>
        <dbReference type="PROSITE-ProRule" id="PRU00169"/>
    </source>
</evidence>
<sequence>MTRILIIDDDPTIRFSLSSHFSDYDYEVYEADDASEGLEIMEKEKVDAVIVDLRMPGISGDQFIRNIYETYEGTVFLIHTGSTEFTLPDELAEYDRVSNRVFLKPVFDLEEMNREIETLLKKG</sequence>
<dbReference type="Gene3D" id="3.40.50.2300">
    <property type="match status" value="1"/>
</dbReference>
<dbReference type="InterPro" id="IPR011006">
    <property type="entry name" value="CheY-like_superfamily"/>
</dbReference>
<dbReference type="PANTHER" id="PTHR44591">
    <property type="entry name" value="STRESS RESPONSE REGULATOR PROTEIN 1"/>
    <property type="match status" value="1"/>
</dbReference>
<reference evidence="4 5" key="1">
    <citation type="submission" date="2020-08" db="EMBL/GenBank/DDBJ databases">
        <title>Genomic Encyclopedia of Type Strains, Phase IV (KMG-IV): sequencing the most valuable type-strain genomes for metagenomic binning, comparative biology and taxonomic classification.</title>
        <authorList>
            <person name="Goeker M."/>
        </authorList>
    </citation>
    <scope>NUCLEOTIDE SEQUENCE [LARGE SCALE GENOMIC DNA]</scope>
    <source>
        <strain evidence="4 5">DSM 2461</strain>
    </source>
</reference>
<dbReference type="InterPro" id="IPR001789">
    <property type="entry name" value="Sig_transdc_resp-reg_receiver"/>
</dbReference>
<gene>
    <name evidence="4" type="ORF">HNR50_000127</name>
</gene>
<feature type="modified residue" description="4-aspartylphosphate" evidence="2">
    <location>
        <position position="52"/>
    </location>
</feature>
<dbReference type="EMBL" id="JACHGJ010000001">
    <property type="protein sequence ID" value="MBB6478494.1"/>
    <property type="molecule type" value="Genomic_DNA"/>
</dbReference>
<comment type="caution">
    <text evidence="4">The sequence shown here is derived from an EMBL/GenBank/DDBJ whole genome shotgun (WGS) entry which is preliminary data.</text>
</comment>
<keyword evidence="4" id="KW-0238">DNA-binding</keyword>
<evidence type="ECO:0000313" key="5">
    <source>
        <dbReference type="Proteomes" id="UP000587760"/>
    </source>
</evidence>
<dbReference type="PANTHER" id="PTHR44591:SF19">
    <property type="entry name" value="TWO-COMPONENT RESPONSE REGULATOR-RELATED"/>
    <property type="match status" value="1"/>
</dbReference>
<evidence type="ECO:0000313" key="4">
    <source>
        <dbReference type="EMBL" id="MBB6478494.1"/>
    </source>
</evidence>
<name>A0A841R0M7_9SPIO</name>
<dbReference type="Pfam" id="PF00072">
    <property type="entry name" value="Response_reg"/>
    <property type="match status" value="1"/>
</dbReference>
<keyword evidence="5" id="KW-1185">Reference proteome</keyword>
<keyword evidence="1 2" id="KW-0597">Phosphoprotein</keyword>
<dbReference type="Proteomes" id="UP000587760">
    <property type="component" value="Unassembled WGS sequence"/>
</dbReference>
<dbReference type="SUPFAM" id="SSF52172">
    <property type="entry name" value="CheY-like"/>
    <property type="match status" value="1"/>
</dbReference>
<dbReference type="GO" id="GO:0003677">
    <property type="term" value="F:DNA binding"/>
    <property type="evidence" value="ECO:0007669"/>
    <property type="project" value="UniProtKB-KW"/>
</dbReference>
<organism evidence="4 5">
    <name type="scientific">Spirochaeta isovalerica</name>
    <dbReference type="NCBI Taxonomy" id="150"/>
    <lineage>
        <taxon>Bacteria</taxon>
        <taxon>Pseudomonadati</taxon>
        <taxon>Spirochaetota</taxon>
        <taxon>Spirochaetia</taxon>
        <taxon>Spirochaetales</taxon>
        <taxon>Spirochaetaceae</taxon>
        <taxon>Spirochaeta</taxon>
    </lineage>
</organism>
<dbReference type="SMART" id="SM00448">
    <property type="entry name" value="REC"/>
    <property type="match status" value="1"/>
</dbReference>
<proteinExistence type="predicted"/>
<evidence type="ECO:0000256" key="1">
    <source>
        <dbReference type="ARBA" id="ARBA00022553"/>
    </source>
</evidence>